<keyword evidence="3" id="KW-1185">Reference proteome</keyword>
<dbReference type="Proteomes" id="UP000321058">
    <property type="component" value="Unassembled WGS sequence"/>
</dbReference>
<feature type="transmembrane region" description="Helical" evidence="1">
    <location>
        <begin position="85"/>
        <end position="105"/>
    </location>
</feature>
<dbReference type="RefSeq" id="WP_147156087.1">
    <property type="nucleotide sequence ID" value="NZ_BKAJ01000179.1"/>
</dbReference>
<proteinExistence type="predicted"/>
<evidence type="ECO:0000256" key="1">
    <source>
        <dbReference type="SAM" id="Phobius"/>
    </source>
</evidence>
<organism evidence="2 3">
    <name type="scientific">Reyranella soli</name>
    <dbReference type="NCBI Taxonomy" id="1230389"/>
    <lineage>
        <taxon>Bacteria</taxon>
        <taxon>Pseudomonadati</taxon>
        <taxon>Pseudomonadota</taxon>
        <taxon>Alphaproteobacteria</taxon>
        <taxon>Hyphomicrobiales</taxon>
        <taxon>Reyranellaceae</taxon>
        <taxon>Reyranella</taxon>
    </lineage>
</organism>
<gene>
    <name evidence="2" type="ORF">RSO01_79190</name>
</gene>
<dbReference type="AlphaFoldDB" id="A0A512NP78"/>
<dbReference type="EMBL" id="BKAJ01000179">
    <property type="protein sequence ID" value="GEP60753.1"/>
    <property type="molecule type" value="Genomic_DNA"/>
</dbReference>
<accession>A0A512NP78</accession>
<keyword evidence="1" id="KW-0472">Membrane</keyword>
<dbReference type="OrthoDB" id="7058542at2"/>
<sequence length="155" mass="16540">MDSNAAALSVPELDSLRTVAGTMIPADAALGVPGADDPAILHDIARSVGRDLLLVRQALAEIEAKSGGAFAALDRDQREALINGYYAGGGAAIVALGRLILGAYYRDDRVLLSLKQEPRAPFPKGYTLEQGDWSLLDAVRGRAPLWRDDRKELAT</sequence>
<comment type="caution">
    <text evidence="2">The sequence shown here is derived from an EMBL/GenBank/DDBJ whole genome shotgun (WGS) entry which is preliminary data.</text>
</comment>
<protein>
    <submittedName>
        <fullName evidence="2">Uncharacterized protein</fullName>
    </submittedName>
</protein>
<evidence type="ECO:0000313" key="3">
    <source>
        <dbReference type="Proteomes" id="UP000321058"/>
    </source>
</evidence>
<reference evidence="2 3" key="1">
    <citation type="submission" date="2019-07" db="EMBL/GenBank/DDBJ databases">
        <title>Whole genome shotgun sequence of Reyranella soli NBRC 108950.</title>
        <authorList>
            <person name="Hosoyama A."/>
            <person name="Uohara A."/>
            <person name="Ohji S."/>
            <person name="Ichikawa N."/>
        </authorList>
    </citation>
    <scope>NUCLEOTIDE SEQUENCE [LARGE SCALE GENOMIC DNA]</scope>
    <source>
        <strain evidence="2 3">NBRC 108950</strain>
    </source>
</reference>
<keyword evidence="1" id="KW-0812">Transmembrane</keyword>
<name>A0A512NP78_9HYPH</name>
<keyword evidence="1" id="KW-1133">Transmembrane helix</keyword>
<evidence type="ECO:0000313" key="2">
    <source>
        <dbReference type="EMBL" id="GEP60753.1"/>
    </source>
</evidence>